<accession>A0A6G1KDN9</accession>
<dbReference type="Proteomes" id="UP000799428">
    <property type="component" value="Unassembled WGS sequence"/>
</dbReference>
<keyword evidence="1" id="KW-0812">Transmembrane</keyword>
<organism evidence="2 3">
    <name type="scientific">Pleomassaria siparia CBS 279.74</name>
    <dbReference type="NCBI Taxonomy" id="1314801"/>
    <lineage>
        <taxon>Eukaryota</taxon>
        <taxon>Fungi</taxon>
        <taxon>Dikarya</taxon>
        <taxon>Ascomycota</taxon>
        <taxon>Pezizomycotina</taxon>
        <taxon>Dothideomycetes</taxon>
        <taxon>Pleosporomycetidae</taxon>
        <taxon>Pleosporales</taxon>
        <taxon>Pleomassariaceae</taxon>
        <taxon>Pleomassaria</taxon>
    </lineage>
</organism>
<sequence length="107" mass="12446">MYIHSSLFTNYTFPALAWIFFNVSKHATHLSCIALHSIVLLFYCLFNSYIRSINQRGCILQWREYKNLGAVHLYRERCLARMQRSKPSNARVSNLSRCGTHTTLICG</sequence>
<name>A0A6G1KDN9_9PLEO</name>
<protein>
    <submittedName>
        <fullName evidence="2">Uncharacterized protein</fullName>
    </submittedName>
</protein>
<evidence type="ECO:0000313" key="2">
    <source>
        <dbReference type="EMBL" id="KAF2710477.1"/>
    </source>
</evidence>
<evidence type="ECO:0000313" key="3">
    <source>
        <dbReference type="Proteomes" id="UP000799428"/>
    </source>
</evidence>
<reference evidence="2" key="1">
    <citation type="journal article" date="2020" name="Stud. Mycol.">
        <title>101 Dothideomycetes genomes: a test case for predicting lifestyles and emergence of pathogens.</title>
        <authorList>
            <person name="Haridas S."/>
            <person name="Albert R."/>
            <person name="Binder M."/>
            <person name="Bloem J."/>
            <person name="Labutti K."/>
            <person name="Salamov A."/>
            <person name="Andreopoulos B."/>
            <person name="Baker S."/>
            <person name="Barry K."/>
            <person name="Bills G."/>
            <person name="Bluhm B."/>
            <person name="Cannon C."/>
            <person name="Castanera R."/>
            <person name="Culley D."/>
            <person name="Daum C."/>
            <person name="Ezra D."/>
            <person name="Gonzalez J."/>
            <person name="Henrissat B."/>
            <person name="Kuo A."/>
            <person name="Liang C."/>
            <person name="Lipzen A."/>
            <person name="Lutzoni F."/>
            <person name="Magnuson J."/>
            <person name="Mondo S."/>
            <person name="Nolan M."/>
            <person name="Ohm R."/>
            <person name="Pangilinan J."/>
            <person name="Park H.-J."/>
            <person name="Ramirez L."/>
            <person name="Alfaro M."/>
            <person name="Sun H."/>
            <person name="Tritt A."/>
            <person name="Yoshinaga Y."/>
            <person name="Zwiers L.-H."/>
            <person name="Turgeon B."/>
            <person name="Goodwin S."/>
            <person name="Spatafora J."/>
            <person name="Crous P."/>
            <person name="Grigoriev I."/>
        </authorList>
    </citation>
    <scope>NUCLEOTIDE SEQUENCE</scope>
    <source>
        <strain evidence="2">CBS 279.74</strain>
    </source>
</reference>
<keyword evidence="1" id="KW-0472">Membrane</keyword>
<feature type="transmembrane region" description="Helical" evidence="1">
    <location>
        <begin position="27"/>
        <end position="46"/>
    </location>
</feature>
<evidence type="ECO:0000256" key="1">
    <source>
        <dbReference type="SAM" id="Phobius"/>
    </source>
</evidence>
<proteinExistence type="predicted"/>
<dbReference type="AlphaFoldDB" id="A0A6G1KDN9"/>
<keyword evidence="3" id="KW-1185">Reference proteome</keyword>
<dbReference type="EMBL" id="MU005769">
    <property type="protein sequence ID" value="KAF2710477.1"/>
    <property type="molecule type" value="Genomic_DNA"/>
</dbReference>
<keyword evidence="1" id="KW-1133">Transmembrane helix</keyword>
<gene>
    <name evidence="2" type="ORF">K504DRAFT_263149</name>
</gene>